<evidence type="ECO:0000313" key="12">
    <source>
        <dbReference type="EMBL" id="KYP60515.1"/>
    </source>
</evidence>
<dbReference type="STRING" id="3821.A0A151T0D7"/>
<keyword evidence="4" id="KW-0052">Apoplast</keyword>
<dbReference type="SUPFAM" id="SSF52025">
    <property type="entry name" value="PA domain"/>
    <property type="match status" value="1"/>
</dbReference>
<evidence type="ECO:0000256" key="9">
    <source>
        <dbReference type="ARBA" id="ARBA00022825"/>
    </source>
</evidence>
<evidence type="ECO:0000256" key="2">
    <source>
        <dbReference type="ARBA" id="ARBA00004271"/>
    </source>
</evidence>
<dbReference type="PANTHER" id="PTHR10795">
    <property type="entry name" value="PROPROTEIN CONVERTASE SUBTILISIN/KEXIN"/>
    <property type="match status" value="1"/>
</dbReference>
<feature type="domain" description="PA" evidence="11">
    <location>
        <begin position="39"/>
        <end position="100"/>
    </location>
</feature>
<dbReference type="GO" id="GO:0006508">
    <property type="term" value="P:proteolysis"/>
    <property type="evidence" value="ECO:0007669"/>
    <property type="project" value="UniProtKB-KW"/>
</dbReference>
<keyword evidence="9" id="KW-0720">Serine protease</keyword>
<dbReference type="GO" id="GO:0048046">
    <property type="term" value="C:apoplast"/>
    <property type="evidence" value="ECO:0007669"/>
    <property type="project" value="UniProtKB-SubCell"/>
</dbReference>
<keyword evidence="5" id="KW-0964">Secreted</keyword>
<evidence type="ECO:0000256" key="5">
    <source>
        <dbReference type="ARBA" id="ARBA00022525"/>
    </source>
</evidence>
<evidence type="ECO:0000256" key="6">
    <source>
        <dbReference type="ARBA" id="ARBA00022670"/>
    </source>
</evidence>
<dbReference type="GO" id="GO:0009610">
    <property type="term" value="P:response to symbiotic fungus"/>
    <property type="evidence" value="ECO:0007669"/>
    <property type="project" value="UniProtKB-ARBA"/>
</dbReference>
<dbReference type="AlphaFoldDB" id="A0A151T0D7"/>
<proteinExistence type="inferred from homology"/>
<protein>
    <submittedName>
        <fullName evidence="12">Subtilisin-like protease</fullName>
    </submittedName>
</protein>
<evidence type="ECO:0000256" key="4">
    <source>
        <dbReference type="ARBA" id="ARBA00022523"/>
    </source>
</evidence>
<comment type="subcellular location">
    <subcellularLocation>
        <location evidence="2">Secreted</location>
        <location evidence="2">Extracellular space</location>
        <location evidence="2">Apoplast</location>
    </subcellularLocation>
</comment>
<name>A0A151T0D7_CAJCA</name>
<keyword evidence="13" id="KW-1185">Reference proteome</keyword>
<dbReference type="InterPro" id="IPR003137">
    <property type="entry name" value="PA_domain"/>
</dbReference>
<evidence type="ECO:0000256" key="1">
    <source>
        <dbReference type="ARBA" id="ARBA00002076"/>
    </source>
</evidence>
<dbReference type="Gramene" id="C.cajan_22264.t">
    <property type="protein sequence ID" value="C.cajan_22264.t.cds1"/>
    <property type="gene ID" value="C.cajan_22264"/>
</dbReference>
<dbReference type="GO" id="GO:0008236">
    <property type="term" value="F:serine-type peptidase activity"/>
    <property type="evidence" value="ECO:0007669"/>
    <property type="project" value="UniProtKB-KW"/>
</dbReference>
<evidence type="ECO:0000313" key="13">
    <source>
        <dbReference type="Proteomes" id="UP000075243"/>
    </source>
</evidence>
<comment type="function">
    <text evidence="1">Required for arbuscular mycorrhiza (AM) development during AM symbiosis with AM fungi (e.g. Glomeromycota intraradices).</text>
</comment>
<evidence type="ECO:0000256" key="10">
    <source>
        <dbReference type="ARBA" id="ARBA00023180"/>
    </source>
</evidence>
<keyword evidence="8" id="KW-0378">Hydrolase</keyword>
<comment type="similarity">
    <text evidence="3">Belongs to the peptidase S8 family.</text>
</comment>
<keyword evidence="7" id="KW-0732">Signal</keyword>
<gene>
    <name evidence="12" type="ORF">KK1_022921</name>
</gene>
<evidence type="ECO:0000256" key="7">
    <source>
        <dbReference type="ARBA" id="ARBA00022729"/>
    </source>
</evidence>
<reference evidence="12 13" key="1">
    <citation type="journal article" date="2012" name="Nat. Biotechnol.">
        <title>Draft genome sequence of pigeonpea (Cajanus cajan), an orphan legume crop of resource-poor farmers.</title>
        <authorList>
            <person name="Varshney R.K."/>
            <person name="Chen W."/>
            <person name="Li Y."/>
            <person name="Bharti A.K."/>
            <person name="Saxena R.K."/>
            <person name="Schlueter J.A."/>
            <person name="Donoghue M.T."/>
            <person name="Azam S."/>
            <person name="Fan G."/>
            <person name="Whaley A.M."/>
            <person name="Farmer A.D."/>
            <person name="Sheridan J."/>
            <person name="Iwata A."/>
            <person name="Tuteja R."/>
            <person name="Penmetsa R.V."/>
            <person name="Wu W."/>
            <person name="Upadhyaya H.D."/>
            <person name="Yang S.P."/>
            <person name="Shah T."/>
            <person name="Saxena K.B."/>
            <person name="Michael T."/>
            <person name="McCombie W.R."/>
            <person name="Yang B."/>
            <person name="Zhang G."/>
            <person name="Yang H."/>
            <person name="Wang J."/>
            <person name="Spillane C."/>
            <person name="Cook D.R."/>
            <person name="May G.D."/>
            <person name="Xu X."/>
            <person name="Jackson S.A."/>
        </authorList>
    </citation>
    <scope>NUCLEOTIDE SEQUENCE [LARGE SCALE GENOMIC DNA]</scope>
    <source>
        <strain evidence="13">cv. Asha</strain>
    </source>
</reference>
<dbReference type="Proteomes" id="UP000075243">
    <property type="component" value="Chromosome 9"/>
</dbReference>
<evidence type="ECO:0000256" key="3">
    <source>
        <dbReference type="ARBA" id="ARBA00011073"/>
    </source>
</evidence>
<dbReference type="CDD" id="cd02120">
    <property type="entry name" value="PA_subtilisin_like"/>
    <property type="match status" value="1"/>
</dbReference>
<evidence type="ECO:0000256" key="8">
    <source>
        <dbReference type="ARBA" id="ARBA00022801"/>
    </source>
</evidence>
<dbReference type="Gene3D" id="3.50.30.30">
    <property type="match status" value="1"/>
</dbReference>
<dbReference type="EMBL" id="CM003611">
    <property type="protein sequence ID" value="KYP60515.1"/>
    <property type="molecule type" value="Genomic_DNA"/>
</dbReference>
<accession>A0A151T0D7</accession>
<dbReference type="InterPro" id="IPR046450">
    <property type="entry name" value="PA_dom_sf"/>
</dbReference>
<dbReference type="InterPro" id="IPR045051">
    <property type="entry name" value="SBT"/>
</dbReference>
<evidence type="ECO:0000259" key="11">
    <source>
        <dbReference type="Pfam" id="PF02225"/>
    </source>
</evidence>
<dbReference type="OMA" id="CGENSRA"/>
<organism evidence="12 13">
    <name type="scientific">Cajanus cajan</name>
    <name type="common">Pigeon pea</name>
    <name type="synonym">Cajanus indicus</name>
    <dbReference type="NCBI Taxonomy" id="3821"/>
    <lineage>
        <taxon>Eukaryota</taxon>
        <taxon>Viridiplantae</taxon>
        <taxon>Streptophyta</taxon>
        <taxon>Embryophyta</taxon>
        <taxon>Tracheophyta</taxon>
        <taxon>Spermatophyta</taxon>
        <taxon>Magnoliopsida</taxon>
        <taxon>eudicotyledons</taxon>
        <taxon>Gunneridae</taxon>
        <taxon>Pentapetalae</taxon>
        <taxon>rosids</taxon>
        <taxon>fabids</taxon>
        <taxon>Fabales</taxon>
        <taxon>Fabaceae</taxon>
        <taxon>Papilionoideae</taxon>
        <taxon>50 kb inversion clade</taxon>
        <taxon>NPAAA clade</taxon>
        <taxon>indigoferoid/millettioid clade</taxon>
        <taxon>Phaseoleae</taxon>
        <taxon>Cajanus</taxon>
    </lineage>
</organism>
<dbReference type="Pfam" id="PF02225">
    <property type="entry name" value="PA"/>
    <property type="match status" value="1"/>
</dbReference>
<sequence>MGEGSIDRDFLANVMLGNDKVIGGVSVYGGLGLTPGRLYSLVYVGSDEYSSSLCLEDSLDPKSMKGRIVVCDRDVNSRTEKGQVVKKAGEVGMILTNRPFDGEGLVIKCHVLPATSEGSTRDDEIRRYISDLPK</sequence>
<dbReference type="FunFam" id="3.50.30.30:FF:000005">
    <property type="entry name" value="subtilisin-like protease SBT1.5"/>
    <property type="match status" value="1"/>
</dbReference>
<keyword evidence="6" id="KW-0645">Protease</keyword>
<keyword evidence="10" id="KW-0325">Glycoprotein</keyword>